<name>K2FXF0_9BACT</name>
<proteinExistence type="predicted"/>
<organism evidence="2">
    <name type="scientific">uncultured bacterium</name>
    <name type="common">gcode 4</name>
    <dbReference type="NCBI Taxonomy" id="1234023"/>
    <lineage>
        <taxon>Bacteria</taxon>
        <taxon>environmental samples</taxon>
    </lineage>
</organism>
<evidence type="ECO:0000313" key="2">
    <source>
        <dbReference type="EMBL" id="EKE26542.1"/>
    </source>
</evidence>
<comment type="caution">
    <text evidence="2">The sequence shown here is derived from an EMBL/GenBank/DDBJ whole genome shotgun (WGS) entry which is preliminary data.</text>
</comment>
<feature type="chain" id="PRO_5017364376" evidence="1">
    <location>
        <begin position="25"/>
        <end position="91"/>
    </location>
</feature>
<evidence type="ECO:0000256" key="1">
    <source>
        <dbReference type="SAM" id="SignalP"/>
    </source>
</evidence>
<dbReference type="AlphaFoldDB" id="K2FXF0"/>
<reference evidence="2" key="1">
    <citation type="journal article" date="2012" name="Science">
        <title>Fermentation, hydrogen, and sulfur metabolism in multiple uncultivated bacterial phyla.</title>
        <authorList>
            <person name="Wrighton K.C."/>
            <person name="Thomas B.C."/>
            <person name="Sharon I."/>
            <person name="Miller C.S."/>
            <person name="Castelle C.J."/>
            <person name="VerBerkmoes N.C."/>
            <person name="Wilkins M.J."/>
            <person name="Hettich R.L."/>
            <person name="Lipton M.S."/>
            <person name="Williams K.H."/>
            <person name="Long P.E."/>
            <person name="Banfield J.F."/>
        </authorList>
    </citation>
    <scope>NUCLEOTIDE SEQUENCE [LARGE SCALE GENOMIC DNA]</scope>
</reference>
<gene>
    <name evidence="2" type="ORF">ACD_4C00247G0001</name>
</gene>
<keyword evidence="1" id="KW-0732">Signal</keyword>
<dbReference type="EMBL" id="AMFJ01000763">
    <property type="protein sequence ID" value="EKE26542.1"/>
    <property type="molecule type" value="Genomic_DNA"/>
</dbReference>
<feature type="signal peptide" evidence="1">
    <location>
        <begin position="1"/>
        <end position="24"/>
    </location>
</feature>
<sequence length="91" mass="10246">MKKKIVAFIVSTVLLVSFSTTSFAVTDNNIDSTEVINIDGNQVEISYFTQNGVKYEAMKIRNEKVNRSVKSELDTLKTSNNKLEILNKAEK</sequence>
<feature type="non-terminal residue" evidence="2">
    <location>
        <position position="91"/>
    </location>
</feature>
<accession>K2FXF0</accession>
<protein>
    <submittedName>
        <fullName evidence="2">Uncharacterized protein</fullName>
    </submittedName>
</protein>